<protein>
    <submittedName>
        <fullName evidence="2">Uncharacterized protein</fullName>
    </submittedName>
</protein>
<evidence type="ECO:0000256" key="1">
    <source>
        <dbReference type="SAM" id="MobiDB-lite"/>
    </source>
</evidence>
<proteinExistence type="predicted"/>
<feature type="compositionally biased region" description="Low complexity" evidence="1">
    <location>
        <begin position="9"/>
        <end position="25"/>
    </location>
</feature>
<evidence type="ECO:0000313" key="3">
    <source>
        <dbReference type="Proteomes" id="UP000684084"/>
    </source>
</evidence>
<reference evidence="2" key="1">
    <citation type="submission" date="2020-05" db="EMBL/GenBank/DDBJ databases">
        <authorList>
            <person name="Rincon C."/>
            <person name="Sanders R I."/>
            <person name="Robbins C."/>
            <person name="Chaturvedi A."/>
        </authorList>
    </citation>
    <scope>NUCLEOTIDE SEQUENCE</scope>
    <source>
        <strain evidence="2">CHB12</strain>
    </source>
</reference>
<dbReference type="Proteomes" id="UP000684084">
    <property type="component" value="Unassembled WGS sequence"/>
</dbReference>
<sequence length="91" mass="10456">MSSMIQSAISTRTLSTGSLTSQSITSEIDKRKFVDNRVENDLNEGKSNKKIKLVENENNDYLTEELELDININPEQNNNEKYITQEIDFDI</sequence>
<dbReference type="OrthoDB" id="2347359at2759"/>
<dbReference type="AlphaFoldDB" id="A0A916ED53"/>
<feature type="region of interest" description="Disordered" evidence="1">
    <location>
        <begin position="1"/>
        <end position="25"/>
    </location>
</feature>
<gene>
    <name evidence="2" type="ORF">CHRIB12_LOCUS16186</name>
</gene>
<name>A0A916ED53_9GLOM</name>
<organism evidence="2 3">
    <name type="scientific">Rhizophagus irregularis</name>
    <dbReference type="NCBI Taxonomy" id="588596"/>
    <lineage>
        <taxon>Eukaryota</taxon>
        <taxon>Fungi</taxon>
        <taxon>Fungi incertae sedis</taxon>
        <taxon>Mucoromycota</taxon>
        <taxon>Glomeromycotina</taxon>
        <taxon>Glomeromycetes</taxon>
        <taxon>Glomerales</taxon>
        <taxon>Glomeraceae</taxon>
        <taxon>Rhizophagus</taxon>
    </lineage>
</organism>
<dbReference type="EMBL" id="CAGKOT010000039">
    <property type="protein sequence ID" value="CAB5378436.1"/>
    <property type="molecule type" value="Genomic_DNA"/>
</dbReference>
<comment type="caution">
    <text evidence="2">The sequence shown here is derived from an EMBL/GenBank/DDBJ whole genome shotgun (WGS) entry which is preliminary data.</text>
</comment>
<evidence type="ECO:0000313" key="2">
    <source>
        <dbReference type="EMBL" id="CAB5378436.1"/>
    </source>
</evidence>
<accession>A0A916ED53</accession>